<dbReference type="Pfam" id="PF11162">
    <property type="entry name" value="DUF2946"/>
    <property type="match status" value="1"/>
</dbReference>
<dbReference type="EMBL" id="FLTX01000084">
    <property type="protein sequence ID" value="SBV53183.1"/>
    <property type="molecule type" value="Genomic_DNA"/>
</dbReference>
<dbReference type="EMBL" id="MDCE01000050">
    <property type="protein sequence ID" value="PPV04830.1"/>
    <property type="molecule type" value="Genomic_DNA"/>
</dbReference>
<dbReference type="Proteomes" id="UP000239710">
    <property type="component" value="Unassembled WGS sequence"/>
</dbReference>
<dbReference type="STRING" id="56449.XBLMG947_3993"/>
<feature type="transmembrane region" description="Helical" evidence="1">
    <location>
        <begin position="66"/>
        <end position="87"/>
    </location>
</feature>
<evidence type="ECO:0000313" key="5">
    <source>
        <dbReference type="Proteomes" id="UP000239710"/>
    </source>
</evidence>
<reference evidence="2 5" key="2">
    <citation type="submission" date="2016-08" db="EMBL/GenBank/DDBJ databases">
        <title>Evolution of the type three secretion system and type three effector repertoires in Xanthomonas.</title>
        <authorList>
            <person name="Merda D."/>
            <person name="Briand M."/>
            <person name="Bosis E."/>
            <person name="Rousseau C."/>
            <person name="Portier P."/>
            <person name="Jacques M.-A."/>
            <person name="Fischer-Le Saux M."/>
        </authorList>
    </citation>
    <scope>NUCLEOTIDE SEQUENCE [LARGE SCALE GENOMIC DNA]</scope>
    <source>
        <strain evidence="2 5">CFBP1976</strain>
    </source>
</reference>
<dbReference type="OrthoDB" id="6058832at2"/>
<keyword evidence="5" id="KW-1185">Reference proteome</keyword>
<gene>
    <name evidence="3" type="ORF">XBLMG947_3993</name>
    <name evidence="2" type="ORF">XbrCFBP1976_20250</name>
</gene>
<name>A0A1C3NS07_9XANT</name>
<protein>
    <submittedName>
        <fullName evidence="2">DUF2946 domain-containing protein</fullName>
    </submittedName>
</protein>
<organism evidence="3 4">
    <name type="scientific">Xanthomonas bromi</name>
    <dbReference type="NCBI Taxonomy" id="56449"/>
    <lineage>
        <taxon>Bacteria</taxon>
        <taxon>Pseudomonadati</taxon>
        <taxon>Pseudomonadota</taxon>
        <taxon>Gammaproteobacteria</taxon>
        <taxon>Lysobacterales</taxon>
        <taxon>Lysobacteraceae</taxon>
        <taxon>Xanthomonas</taxon>
    </lineage>
</organism>
<evidence type="ECO:0000313" key="2">
    <source>
        <dbReference type="EMBL" id="PPV04830.1"/>
    </source>
</evidence>
<feature type="transmembrane region" description="Helical" evidence="1">
    <location>
        <begin position="140"/>
        <end position="158"/>
    </location>
</feature>
<dbReference type="AlphaFoldDB" id="A0A1C3NS07"/>
<keyword evidence="1" id="KW-1133">Transmembrane helix</keyword>
<accession>A0A1C3NS07</accession>
<keyword evidence="1" id="KW-0472">Membrane</keyword>
<proteinExistence type="predicted"/>
<dbReference type="Proteomes" id="UP000092503">
    <property type="component" value="Unassembled WGS sequence"/>
</dbReference>
<evidence type="ECO:0000256" key="1">
    <source>
        <dbReference type="SAM" id="Phobius"/>
    </source>
</evidence>
<dbReference type="RefSeq" id="WP_065470284.1">
    <property type="nucleotide sequence ID" value="NZ_FLTX01000084.1"/>
</dbReference>
<reference evidence="3 4" key="1">
    <citation type="submission" date="2016-06" db="EMBL/GenBank/DDBJ databases">
        <authorList>
            <person name="Kjaerup R.B."/>
            <person name="Dalgaard T.S."/>
            <person name="Juul-Madsen H.R."/>
        </authorList>
    </citation>
    <scope>NUCLEOTIDE SEQUENCE [LARGE SCALE GENOMIC DNA]</scope>
    <source>
        <strain evidence="3">LMG947</strain>
    </source>
</reference>
<evidence type="ECO:0000313" key="4">
    <source>
        <dbReference type="Proteomes" id="UP000092503"/>
    </source>
</evidence>
<evidence type="ECO:0000313" key="3">
    <source>
        <dbReference type="EMBL" id="SBV53183.1"/>
    </source>
</evidence>
<sequence length="189" mass="20491">MTRRRTTRQDLEFYTFPRIAAVARWPLIDTMTASFVTATCGRSSAIVMPWLQYVGMRHFAFQRSMTSLAIPAMALLFAMPIASRLMATGSGSTPATWSQMCTATGLKLVKFGAASSVPDGQLPATPVIGHADGDCPYCPLAAGMMGLLLCLLLCLPATPQRAMRTWRRNLARTFLHPTGLGSRGPPLRA</sequence>
<keyword evidence="1" id="KW-0812">Transmembrane</keyword>
<dbReference type="InterPro" id="IPR021333">
    <property type="entry name" value="DUF2946"/>
</dbReference>